<proteinExistence type="predicted"/>
<keyword evidence="1 3" id="KW-0732">Signal</keyword>
<evidence type="ECO:0000256" key="3">
    <source>
        <dbReference type="SAM" id="SignalP"/>
    </source>
</evidence>
<feature type="coiled-coil region" evidence="2">
    <location>
        <begin position="40"/>
        <end position="80"/>
    </location>
</feature>
<dbReference type="InterPro" id="IPR050955">
    <property type="entry name" value="Plant_Biomass_Hydrol_Est"/>
</dbReference>
<sequence>MKPIKNFIAAVGLTLALSAITNDAHAQVGNMQEKVKNYFLQTLKKKQNEEQKSKDAFQRNKTYTTDIQQLIKNKDIAQNQKMVWDAWCQANHEINEQKLAKPEDLRKGVKASWNLPEALEKNAVMPYYYGVKGSTAGKLPLFLYLHGSGPKEQEWATGLILGNRFQDGPSLYFIPQIPNEGDYYRWWQVAKQFAWEKLIRQALIEGNVDANRLYVFGISEGGYGSQRLASFYADYWAAAGPMAGGEPLKNAPVENCANIGFSFLTGADDTGFYRNILTHYTQIAFDSAQLARPLDADKRPLFVHRINLLPGMQHHIKYDLTTPWLKNFVRNPYPKTVLWEDYDMDGRHRSGFYNLKVLSSPTQNRTYYDMNIHNNVVKINIKEVEYTAVERDKHWGIEMRFNRSYTNAKGGRLRIYLNSELIDMNKPVTVIVNGKELYRKNVKANLQDMINSCTEYFDPYRVYPTSIEINY</sequence>
<dbReference type="RefSeq" id="WP_036862744.1">
    <property type="nucleotide sequence ID" value="NZ_JRNS01000190.1"/>
</dbReference>
<dbReference type="Gene3D" id="3.40.50.1820">
    <property type="entry name" value="alpha/beta hydrolase"/>
    <property type="match status" value="1"/>
</dbReference>
<name>A0A096AZT0_9BACT</name>
<organism evidence="4 5">
    <name type="scientific">Prevotella melaninogenica DNF00666</name>
    <dbReference type="NCBI Taxonomy" id="1401073"/>
    <lineage>
        <taxon>Bacteria</taxon>
        <taxon>Pseudomonadati</taxon>
        <taxon>Bacteroidota</taxon>
        <taxon>Bacteroidia</taxon>
        <taxon>Bacteroidales</taxon>
        <taxon>Prevotellaceae</taxon>
        <taxon>Prevotella</taxon>
    </lineage>
</organism>
<evidence type="ECO:0000313" key="4">
    <source>
        <dbReference type="EMBL" id="KGF52295.1"/>
    </source>
</evidence>
<comment type="caution">
    <text evidence="4">The sequence shown here is derived from an EMBL/GenBank/DDBJ whole genome shotgun (WGS) entry which is preliminary data.</text>
</comment>
<feature type="signal peptide" evidence="3">
    <location>
        <begin position="1"/>
        <end position="26"/>
    </location>
</feature>
<dbReference type="PANTHER" id="PTHR43037">
    <property type="entry name" value="UNNAMED PRODUCT-RELATED"/>
    <property type="match status" value="1"/>
</dbReference>
<accession>A0A096AZT0</accession>
<dbReference type="InterPro" id="IPR029058">
    <property type="entry name" value="AB_hydrolase_fold"/>
</dbReference>
<dbReference type="EMBL" id="JRNS01000190">
    <property type="protein sequence ID" value="KGF52295.1"/>
    <property type="molecule type" value="Genomic_DNA"/>
</dbReference>
<dbReference type="PANTHER" id="PTHR43037:SF1">
    <property type="entry name" value="BLL1128 PROTEIN"/>
    <property type="match status" value="1"/>
</dbReference>
<evidence type="ECO:0000256" key="2">
    <source>
        <dbReference type="SAM" id="Coils"/>
    </source>
</evidence>
<protein>
    <submittedName>
        <fullName evidence="4">Uncharacterized protein</fullName>
    </submittedName>
</protein>
<dbReference type="SUPFAM" id="SSF53474">
    <property type="entry name" value="alpha/beta-Hydrolases"/>
    <property type="match status" value="1"/>
</dbReference>
<evidence type="ECO:0000313" key="5">
    <source>
        <dbReference type="Proteomes" id="UP000029578"/>
    </source>
</evidence>
<reference evidence="4 5" key="1">
    <citation type="submission" date="2014-07" db="EMBL/GenBank/DDBJ databases">
        <authorList>
            <person name="McCorrison J."/>
            <person name="Sanka R."/>
            <person name="Torralba M."/>
            <person name="Gillis M."/>
            <person name="Haft D.H."/>
            <person name="Methe B."/>
            <person name="Sutton G."/>
            <person name="Nelson K.E."/>
        </authorList>
    </citation>
    <scope>NUCLEOTIDE SEQUENCE [LARGE SCALE GENOMIC DNA]</scope>
    <source>
        <strain evidence="4 5">DNF00666</strain>
    </source>
</reference>
<gene>
    <name evidence="4" type="ORF">HMPREF0661_02945</name>
</gene>
<evidence type="ECO:0000256" key="1">
    <source>
        <dbReference type="ARBA" id="ARBA00022729"/>
    </source>
</evidence>
<dbReference type="Proteomes" id="UP000029578">
    <property type="component" value="Unassembled WGS sequence"/>
</dbReference>
<keyword evidence="2" id="KW-0175">Coiled coil</keyword>
<dbReference type="AlphaFoldDB" id="A0A096AZT0"/>
<feature type="chain" id="PRO_5001916793" evidence="3">
    <location>
        <begin position="27"/>
        <end position="471"/>
    </location>
</feature>